<evidence type="ECO:0000313" key="2">
    <source>
        <dbReference type="EMBL" id="KAF7420141.1"/>
    </source>
</evidence>
<comment type="caution">
    <text evidence="2">The sequence shown here is derived from an EMBL/GenBank/DDBJ whole genome shotgun (WGS) entry which is preliminary data.</text>
</comment>
<feature type="compositionally biased region" description="Basic and acidic residues" evidence="1">
    <location>
        <begin position="61"/>
        <end position="78"/>
    </location>
</feature>
<proteinExistence type="predicted"/>
<protein>
    <submittedName>
        <fullName evidence="2">Uncharacterized protein</fullName>
    </submittedName>
</protein>
<sequence length="112" mass="12767">MIARKVPRSQGVGWAFLEFFTLHFYDPFAVKSSQRGWRHCTSGGHQVNPAPYAEEQEEEGGGEKLEKEEEKKEKKNEEEKEEEEEEELDLVARISDVGATRVASKREGPVTT</sequence>
<dbReference type="EMBL" id="JACSDY010000009">
    <property type="protein sequence ID" value="KAF7420141.1"/>
    <property type="molecule type" value="Genomic_DNA"/>
</dbReference>
<keyword evidence="3" id="KW-1185">Reference proteome</keyword>
<dbReference type="Proteomes" id="UP000600918">
    <property type="component" value="Unassembled WGS sequence"/>
</dbReference>
<organism evidence="2 3">
    <name type="scientific">Vespula pensylvanica</name>
    <name type="common">Western yellow jacket</name>
    <name type="synonym">Wasp</name>
    <dbReference type="NCBI Taxonomy" id="30213"/>
    <lineage>
        <taxon>Eukaryota</taxon>
        <taxon>Metazoa</taxon>
        <taxon>Ecdysozoa</taxon>
        <taxon>Arthropoda</taxon>
        <taxon>Hexapoda</taxon>
        <taxon>Insecta</taxon>
        <taxon>Pterygota</taxon>
        <taxon>Neoptera</taxon>
        <taxon>Endopterygota</taxon>
        <taxon>Hymenoptera</taxon>
        <taxon>Apocrita</taxon>
        <taxon>Aculeata</taxon>
        <taxon>Vespoidea</taxon>
        <taxon>Vespidae</taxon>
        <taxon>Vespinae</taxon>
        <taxon>Vespula</taxon>
    </lineage>
</organism>
<reference evidence="2" key="1">
    <citation type="journal article" date="2020" name="G3 (Bethesda)">
        <title>High-Quality Assemblies for Three Invasive Social Wasps from the &lt;i&gt;Vespula&lt;/i&gt; Genus.</title>
        <authorList>
            <person name="Harrop T.W.R."/>
            <person name="Guhlin J."/>
            <person name="McLaughlin G.M."/>
            <person name="Permina E."/>
            <person name="Stockwell P."/>
            <person name="Gilligan J."/>
            <person name="Le Lec M.F."/>
            <person name="Gruber M.A.M."/>
            <person name="Quinn O."/>
            <person name="Lovegrove M."/>
            <person name="Duncan E.J."/>
            <person name="Remnant E.J."/>
            <person name="Van Eeckhoven J."/>
            <person name="Graham B."/>
            <person name="Knapp R.A."/>
            <person name="Langford K.W."/>
            <person name="Kronenberg Z."/>
            <person name="Press M.O."/>
            <person name="Eacker S.M."/>
            <person name="Wilson-Rankin E.E."/>
            <person name="Purcell J."/>
            <person name="Lester P.J."/>
            <person name="Dearden P.K."/>
        </authorList>
    </citation>
    <scope>NUCLEOTIDE SEQUENCE</scope>
    <source>
        <strain evidence="2">Volc-1</strain>
    </source>
</reference>
<feature type="compositionally biased region" description="Acidic residues" evidence="1">
    <location>
        <begin position="79"/>
        <end position="89"/>
    </location>
</feature>
<name>A0A834U7P3_VESPE</name>
<dbReference type="AlphaFoldDB" id="A0A834U7P3"/>
<evidence type="ECO:0000313" key="3">
    <source>
        <dbReference type="Proteomes" id="UP000600918"/>
    </source>
</evidence>
<evidence type="ECO:0000256" key="1">
    <source>
        <dbReference type="SAM" id="MobiDB-lite"/>
    </source>
</evidence>
<accession>A0A834U7P3</accession>
<gene>
    <name evidence="2" type="ORF">H0235_010438</name>
</gene>
<feature type="region of interest" description="Disordered" evidence="1">
    <location>
        <begin position="35"/>
        <end position="112"/>
    </location>
</feature>